<evidence type="ECO:0000313" key="1">
    <source>
        <dbReference type="EMBL" id="WEJ62153.1"/>
    </source>
</evidence>
<dbReference type="EMBL" id="CP102381">
    <property type="protein sequence ID" value="WEJ62153.1"/>
    <property type="molecule type" value="Genomic_DNA"/>
</dbReference>
<organism evidence="1 2">
    <name type="scientific">Thiomicrorhabdus lithotrophica</name>
    <dbReference type="NCBI Taxonomy" id="2949997"/>
    <lineage>
        <taxon>Bacteria</taxon>
        <taxon>Pseudomonadati</taxon>
        <taxon>Pseudomonadota</taxon>
        <taxon>Gammaproteobacteria</taxon>
        <taxon>Thiotrichales</taxon>
        <taxon>Piscirickettsiaceae</taxon>
        <taxon>Thiomicrorhabdus</taxon>
    </lineage>
</organism>
<gene>
    <name evidence="1" type="ORF">NR989_09045</name>
</gene>
<reference evidence="1 2" key="1">
    <citation type="submission" date="2022-06" db="EMBL/GenBank/DDBJ databases">
        <title>Thiomicrohabdus sp. nov, an obligately chemolithoautotrophic, sulfur-oxidizing bacterium isolated from beach of Guanyin Mountain. Amoy.</title>
        <authorList>
            <person name="Zhu H."/>
        </authorList>
    </citation>
    <scope>NUCLEOTIDE SEQUENCE [LARGE SCALE GENOMIC DNA]</scope>
    <source>
        <strain evidence="1 2">XGS-01</strain>
    </source>
</reference>
<accession>A0ABY8C860</accession>
<dbReference type="Proteomes" id="UP001222275">
    <property type="component" value="Chromosome"/>
</dbReference>
<sequence length="104" mass="11612">MDLRELLKKNQAITDSVPYKKDGLALKLRRFSMSETATYYSVAENDPIKATLFLLKTAVLDESGNPYFTDSDDSLITGAIDSSLKPIITAFWEYQNAQGKTLKA</sequence>
<evidence type="ECO:0000313" key="2">
    <source>
        <dbReference type="Proteomes" id="UP001222275"/>
    </source>
</evidence>
<proteinExistence type="predicted"/>
<keyword evidence="2" id="KW-1185">Reference proteome</keyword>
<dbReference type="RefSeq" id="WP_275594410.1">
    <property type="nucleotide sequence ID" value="NZ_CP102381.1"/>
</dbReference>
<protein>
    <submittedName>
        <fullName evidence="1">Uncharacterized protein</fullName>
    </submittedName>
</protein>
<name>A0ABY8C860_9GAMM</name>